<accession>A0ABD0K507</accession>
<dbReference type="Proteomes" id="UP001519460">
    <property type="component" value="Unassembled WGS sequence"/>
</dbReference>
<dbReference type="AlphaFoldDB" id="A0ABD0K507"/>
<feature type="chain" id="PRO_5044814865" evidence="1">
    <location>
        <begin position="23"/>
        <end position="103"/>
    </location>
</feature>
<sequence>MGLLQFTCIVMALVVFTGTTRSSQVSANSGSPCGTCANNHCCVKQGTQYTCKRYRMVGYSCTYDLNGAMAVSGTYYPGKTDCPCWTGLTCLSGTYVIESSCLA</sequence>
<keyword evidence="3" id="KW-1185">Reference proteome</keyword>
<proteinExistence type="predicted"/>
<protein>
    <submittedName>
        <fullName evidence="2">Uncharacterized protein</fullName>
    </submittedName>
</protein>
<reference evidence="2 3" key="1">
    <citation type="journal article" date="2023" name="Sci. Data">
        <title>Genome assembly of the Korean intertidal mud-creeper Batillaria attramentaria.</title>
        <authorList>
            <person name="Patra A.K."/>
            <person name="Ho P.T."/>
            <person name="Jun S."/>
            <person name="Lee S.J."/>
            <person name="Kim Y."/>
            <person name="Won Y.J."/>
        </authorList>
    </citation>
    <scope>NUCLEOTIDE SEQUENCE [LARGE SCALE GENOMIC DNA]</scope>
    <source>
        <strain evidence="2">Wonlab-2016</strain>
    </source>
</reference>
<comment type="caution">
    <text evidence="2">The sequence shown here is derived from an EMBL/GenBank/DDBJ whole genome shotgun (WGS) entry which is preliminary data.</text>
</comment>
<feature type="signal peptide" evidence="1">
    <location>
        <begin position="1"/>
        <end position="22"/>
    </location>
</feature>
<organism evidence="2 3">
    <name type="scientific">Batillaria attramentaria</name>
    <dbReference type="NCBI Taxonomy" id="370345"/>
    <lineage>
        <taxon>Eukaryota</taxon>
        <taxon>Metazoa</taxon>
        <taxon>Spiralia</taxon>
        <taxon>Lophotrochozoa</taxon>
        <taxon>Mollusca</taxon>
        <taxon>Gastropoda</taxon>
        <taxon>Caenogastropoda</taxon>
        <taxon>Sorbeoconcha</taxon>
        <taxon>Cerithioidea</taxon>
        <taxon>Batillariidae</taxon>
        <taxon>Batillaria</taxon>
    </lineage>
</organism>
<keyword evidence="1" id="KW-0732">Signal</keyword>
<gene>
    <name evidence="2" type="ORF">BaRGS_00026343</name>
</gene>
<dbReference type="EMBL" id="JACVVK020000245">
    <property type="protein sequence ID" value="KAK7482421.1"/>
    <property type="molecule type" value="Genomic_DNA"/>
</dbReference>
<evidence type="ECO:0000256" key="1">
    <source>
        <dbReference type="SAM" id="SignalP"/>
    </source>
</evidence>
<name>A0ABD0K507_9CAEN</name>
<evidence type="ECO:0000313" key="3">
    <source>
        <dbReference type="Proteomes" id="UP001519460"/>
    </source>
</evidence>
<dbReference type="Gene3D" id="2.10.80.10">
    <property type="entry name" value="Lipase, subunit A"/>
    <property type="match status" value="1"/>
</dbReference>
<evidence type="ECO:0000313" key="2">
    <source>
        <dbReference type="EMBL" id="KAK7482421.1"/>
    </source>
</evidence>